<dbReference type="AlphaFoldDB" id="A0A6G0W4K6"/>
<comment type="caution">
    <text evidence="1">The sequence shown here is derived from an EMBL/GenBank/DDBJ whole genome shotgun (WGS) entry which is preliminary data.</text>
</comment>
<reference evidence="1 2" key="1">
    <citation type="submission" date="2019-07" db="EMBL/GenBank/DDBJ databases">
        <title>Genomics analysis of Aphanomyces spp. identifies a new class of oomycete effector associated with host adaptation.</title>
        <authorList>
            <person name="Gaulin E."/>
        </authorList>
    </citation>
    <scope>NUCLEOTIDE SEQUENCE [LARGE SCALE GENOMIC DNA]</scope>
    <source>
        <strain evidence="1 2">ATCC 201684</strain>
    </source>
</reference>
<evidence type="ECO:0000313" key="1">
    <source>
        <dbReference type="EMBL" id="KAF0721308.1"/>
    </source>
</evidence>
<accession>A0A6G0W4K6</accession>
<name>A0A6G0W4K6_9STRA</name>
<evidence type="ECO:0000313" key="2">
    <source>
        <dbReference type="Proteomes" id="UP000481153"/>
    </source>
</evidence>
<keyword evidence="2" id="KW-1185">Reference proteome</keyword>
<organism evidence="1 2">
    <name type="scientific">Aphanomyces euteiches</name>
    <dbReference type="NCBI Taxonomy" id="100861"/>
    <lineage>
        <taxon>Eukaryota</taxon>
        <taxon>Sar</taxon>
        <taxon>Stramenopiles</taxon>
        <taxon>Oomycota</taxon>
        <taxon>Saprolegniomycetes</taxon>
        <taxon>Saprolegniales</taxon>
        <taxon>Verrucalvaceae</taxon>
        <taxon>Aphanomyces</taxon>
    </lineage>
</organism>
<dbReference type="EMBL" id="VJMJ01000456">
    <property type="protein sequence ID" value="KAF0721308.1"/>
    <property type="molecule type" value="Genomic_DNA"/>
</dbReference>
<dbReference type="Proteomes" id="UP000481153">
    <property type="component" value="Unassembled WGS sequence"/>
</dbReference>
<proteinExistence type="predicted"/>
<sequence length="92" mass="10575">MDTVPTLVPSHPRICEDKLYAHTKQEHERFKRGCNDKNKIEHAVSILEVMWVAKTTLLSGLKWTRHCWHCHLPHQASCCGHTQLAMASLSVF</sequence>
<protein>
    <submittedName>
        <fullName evidence="1">Uncharacterized protein</fullName>
    </submittedName>
</protein>
<gene>
    <name evidence="1" type="ORF">Ae201684_019181</name>
</gene>